<evidence type="ECO:0000256" key="2">
    <source>
        <dbReference type="SAM" id="MobiDB-lite"/>
    </source>
</evidence>
<evidence type="ECO:0008006" key="5">
    <source>
        <dbReference type="Google" id="ProtNLM"/>
    </source>
</evidence>
<dbReference type="OrthoDB" id="1918at2759"/>
<dbReference type="Proteomes" id="UP000509510">
    <property type="component" value="Chromosome IV"/>
</dbReference>
<dbReference type="Gene3D" id="1.20.140.30">
    <property type="entry name" value="MOB kinase activator"/>
    <property type="match status" value="1"/>
</dbReference>
<sequence length="1129" mass="123756">SSLLSHFVIRPCGKTTPAMVAMPSDLQVFVKWKEQTIFAGEDVECTITFKNVAETAKEEPKTPALNHQRRASRPFTAGSNNDTGYFGTKSPQSFFFSGGGRRSTPSSPRRPALGSHRVSASLSSPLTGSHSFPPLHTPSHLNSGSNHKHKRSVSILSIESDGSTVSEKTPVQSQVARSRPWGHGRSASMQVLPKRPSGTEEIFSPGGRLPVRGLPSAESALSPRIEAERFRKPSRAGSGTASPMRSPRAGPAPLLTDFKFPMAPAPNESDGSLPGSDQLTGANDDPIPHRQQPRQPPSLTQQAHLAPATRILSNSSVNGSTRSSGEFYAASNNSSDTLESEYTNYGGARSKASAPKHRRHLSSLEPSIKSRDALTLLMGYAQISATFTVDGSLVNQAAFEDVKRKGVVGGQPNGGRTQEKTRRGGGLLGAFGWNAIEESINGLLSNGDLEGLRDMRGVTSSKSVPLLSTPQSLLFVNLRLGPGEEKSYSFSFTLPKGLPASHKGKAIKVLYNLVIGTQRAGGPKDTQQVNRISVPFRVFSGVNGHGDVLSHDLMQPYVLLRDEARVQTLNGSPRPPPKDKSISGPVWTTAPEFLSYVDELLDHHEQQSLRTPGAPPITPLERRPSTNFHGPDMSCKDAIDFAILRGNQITSSNRSANRFDIARNGRRIVVVVLNRPSHRLGETVFATIEFSDAALPCFSLRATLESSEKVDSSLAVRSSASIHRATRRIHASYFENTLFSTRVVFSPAIPVSATPTLLTSGIKLDWELRFEFVTTHSNNDADATLSGMRLLESVGEDDRGTVFAALENLPSESFEIVIPLTVYGETNPTDQQFVALEAKPHTAVEFLKPRGFQIGNWAYPVVLAALFINTPHGEKNHGVLDEYNTINARHNFLSLEPPSYLSPAVRALKGSLHVLTPPSNARTKGPFKPRSATRGTSSYQLRRFAEETLGSGSLRKAVRLPEGEDVNEWLAVNVVDFYNQINLLYGSITEFCSPQSCPEMKATDEFEYLWQDSEAYKRPTKMSAPEYIEHLMAWVQGNIDNEQLFPSRTGVAFPKSFPSLIRQMFKRLYRVYAHIYCHHYHVVLNLGLEPHLNTSFKHYVLFIDEHNLSSGKDFWGPLGDLVESMLRSD</sequence>
<accession>A0A7H8R137</accession>
<feature type="compositionally biased region" description="Polar residues" evidence="2">
    <location>
        <begin position="154"/>
        <end position="176"/>
    </location>
</feature>
<dbReference type="RefSeq" id="XP_035346084.1">
    <property type="nucleotide sequence ID" value="XM_035490191.1"/>
</dbReference>
<keyword evidence="1" id="KW-0479">Metal-binding</keyword>
<dbReference type="Pfam" id="PF03637">
    <property type="entry name" value="Mob1_phocein"/>
    <property type="match status" value="1"/>
</dbReference>
<protein>
    <recommendedName>
        <fullName evidence="5">Maintenance of ploidy protein mob1</fullName>
    </recommendedName>
</protein>
<keyword evidence="1" id="KW-0862">Zinc</keyword>
<dbReference type="AlphaFoldDB" id="A0A7H8R137"/>
<feature type="binding site" evidence="1">
    <location>
        <position position="1074"/>
    </location>
    <ligand>
        <name>Zn(2+)</name>
        <dbReference type="ChEBI" id="CHEBI:29105"/>
    </ligand>
</feature>
<evidence type="ECO:0000256" key="1">
    <source>
        <dbReference type="PIRSR" id="PIRSR605301-1"/>
    </source>
</evidence>
<dbReference type="GeneID" id="55994542"/>
<proteinExistence type="predicted"/>
<dbReference type="InterPro" id="IPR036703">
    <property type="entry name" value="MOB_kinase_act_sf"/>
</dbReference>
<gene>
    <name evidence="3" type="ORF">TRUGW13939_07049</name>
</gene>
<dbReference type="PANTHER" id="PTHR12507">
    <property type="entry name" value="REDUCED GROWTH PHENOTYPE 1 RGP1, YEAST -RELATED"/>
    <property type="match status" value="1"/>
</dbReference>
<keyword evidence="4" id="KW-1185">Reference proteome</keyword>
<dbReference type="InterPro" id="IPR005301">
    <property type="entry name" value="MOB_kinase_act_fam"/>
</dbReference>
<feature type="binding site" evidence="1">
    <location>
        <position position="1079"/>
    </location>
    <ligand>
        <name>Zn(2+)</name>
        <dbReference type="ChEBI" id="CHEBI:29105"/>
    </ligand>
</feature>
<dbReference type="Pfam" id="PF08737">
    <property type="entry name" value="Rgp1"/>
    <property type="match status" value="1"/>
</dbReference>
<feature type="region of interest" description="Disordered" evidence="2">
    <location>
        <begin position="56"/>
        <end position="362"/>
    </location>
</feature>
<organism evidence="3 4">
    <name type="scientific">Talaromyces rugulosus</name>
    <name type="common">Penicillium rugulosum</name>
    <dbReference type="NCBI Taxonomy" id="121627"/>
    <lineage>
        <taxon>Eukaryota</taxon>
        <taxon>Fungi</taxon>
        <taxon>Dikarya</taxon>
        <taxon>Ascomycota</taxon>
        <taxon>Pezizomycotina</taxon>
        <taxon>Eurotiomycetes</taxon>
        <taxon>Eurotiomycetidae</taxon>
        <taxon>Eurotiales</taxon>
        <taxon>Trichocomaceae</taxon>
        <taxon>Talaromyces</taxon>
        <taxon>Talaromyces sect. Islandici</taxon>
    </lineage>
</organism>
<name>A0A7H8R137_TALRU</name>
<dbReference type="SMART" id="SM01388">
    <property type="entry name" value="Mob1_phocein"/>
    <property type="match status" value="1"/>
</dbReference>
<evidence type="ECO:0000313" key="4">
    <source>
        <dbReference type="Proteomes" id="UP000509510"/>
    </source>
</evidence>
<feature type="compositionally biased region" description="Low complexity" evidence="2">
    <location>
        <begin position="90"/>
        <end position="111"/>
    </location>
</feature>
<feature type="non-terminal residue" evidence="3">
    <location>
        <position position="1"/>
    </location>
</feature>
<evidence type="ECO:0000313" key="3">
    <source>
        <dbReference type="EMBL" id="QKX59907.1"/>
    </source>
</evidence>
<feature type="region of interest" description="Disordered" evidence="2">
    <location>
        <begin position="604"/>
        <end position="631"/>
    </location>
</feature>
<dbReference type="KEGG" id="trg:TRUGW13939_07049"/>
<dbReference type="EMBL" id="CP055901">
    <property type="protein sequence ID" value="QKX59907.1"/>
    <property type="molecule type" value="Genomic_DNA"/>
</dbReference>
<feature type="binding site" evidence="1">
    <location>
        <position position="992"/>
    </location>
    <ligand>
        <name>Zn(2+)</name>
        <dbReference type="ChEBI" id="CHEBI:29105"/>
    </ligand>
</feature>
<dbReference type="SUPFAM" id="SSF101152">
    <property type="entry name" value="Mob1/phocein"/>
    <property type="match status" value="1"/>
</dbReference>
<feature type="binding site" evidence="1">
    <location>
        <position position="997"/>
    </location>
    <ligand>
        <name>Zn(2+)</name>
        <dbReference type="ChEBI" id="CHEBI:29105"/>
    </ligand>
</feature>
<feature type="compositionally biased region" description="Polar residues" evidence="2">
    <location>
        <begin position="330"/>
        <end position="343"/>
    </location>
</feature>
<feature type="compositionally biased region" description="Polar residues" evidence="2">
    <location>
        <begin position="118"/>
        <end position="130"/>
    </location>
</feature>
<feature type="compositionally biased region" description="Low complexity" evidence="2">
    <location>
        <begin position="313"/>
        <end position="325"/>
    </location>
</feature>
<dbReference type="InterPro" id="IPR014848">
    <property type="entry name" value="Rgp1"/>
</dbReference>
<reference evidence="4" key="1">
    <citation type="submission" date="2020-06" db="EMBL/GenBank/DDBJ databases">
        <title>A chromosome-scale genome assembly of Talaromyces rugulosus W13939.</title>
        <authorList>
            <person name="Wang B."/>
            <person name="Guo L."/>
            <person name="Ye K."/>
            <person name="Wang L."/>
        </authorList>
    </citation>
    <scope>NUCLEOTIDE SEQUENCE [LARGE SCALE GENOMIC DNA]</scope>
    <source>
        <strain evidence="4">W13939</strain>
    </source>
</reference>